<feature type="chain" id="PRO_5017189517" description="Lipoprotein" evidence="2">
    <location>
        <begin position="30"/>
        <end position="250"/>
    </location>
</feature>
<gene>
    <name evidence="3" type="ORF">D5H75_34830</name>
</gene>
<keyword evidence="4" id="KW-1185">Reference proteome</keyword>
<dbReference type="AlphaFoldDB" id="A0A3A4A6W9"/>
<keyword evidence="2" id="KW-0732">Signal</keyword>
<protein>
    <recommendedName>
        <fullName evidence="5">Lipoprotein</fullName>
    </recommendedName>
</protein>
<feature type="signal peptide" evidence="2">
    <location>
        <begin position="1"/>
        <end position="29"/>
    </location>
</feature>
<sequence>MPTPTPLRGGLAVLLLTGLAACGSPTSGAGAPPPSALPTAPADASPQQLSALLADRMDRYRSFRLHLTTDHKGGKRVVYDMAVDRRGAHPLIDAKISLSDGPRLRVVLTATHSYTDPGASGARWIKNSLTGDGPGARLDRALADKLLYAIEASGDRRTLGSGRVTSTMRVARGSGHEHRYIVQVAPEAARRSGVREYELWVDRRGEPLRLALIPVGPDGPKRWDLTFSGWGQGAVADPPAGKIHDLSRKP</sequence>
<dbReference type="EMBL" id="QZEY01000021">
    <property type="protein sequence ID" value="RJL22767.1"/>
    <property type="molecule type" value="Genomic_DNA"/>
</dbReference>
<comment type="caution">
    <text evidence="3">The sequence shown here is derived from an EMBL/GenBank/DDBJ whole genome shotgun (WGS) entry which is preliminary data.</text>
</comment>
<evidence type="ECO:0000256" key="2">
    <source>
        <dbReference type="SAM" id="SignalP"/>
    </source>
</evidence>
<feature type="region of interest" description="Disordered" evidence="1">
    <location>
        <begin position="25"/>
        <end position="45"/>
    </location>
</feature>
<evidence type="ECO:0008006" key="5">
    <source>
        <dbReference type="Google" id="ProtNLM"/>
    </source>
</evidence>
<accession>A0A3A4A6W9</accession>
<dbReference type="OrthoDB" id="3427828at2"/>
<organism evidence="3 4">
    <name type="scientific">Bailinhaonella thermotolerans</name>
    <dbReference type="NCBI Taxonomy" id="1070861"/>
    <lineage>
        <taxon>Bacteria</taxon>
        <taxon>Bacillati</taxon>
        <taxon>Actinomycetota</taxon>
        <taxon>Actinomycetes</taxon>
        <taxon>Streptosporangiales</taxon>
        <taxon>Streptosporangiaceae</taxon>
        <taxon>Bailinhaonella</taxon>
    </lineage>
</organism>
<evidence type="ECO:0000313" key="3">
    <source>
        <dbReference type="EMBL" id="RJL22767.1"/>
    </source>
</evidence>
<reference evidence="3 4" key="1">
    <citation type="submission" date="2018-09" db="EMBL/GenBank/DDBJ databases">
        <title>YIM 75507 draft genome.</title>
        <authorList>
            <person name="Tang S."/>
            <person name="Feng Y."/>
        </authorList>
    </citation>
    <scope>NUCLEOTIDE SEQUENCE [LARGE SCALE GENOMIC DNA]</scope>
    <source>
        <strain evidence="3 4">YIM 75507</strain>
    </source>
</reference>
<dbReference type="RefSeq" id="WP_119930859.1">
    <property type="nucleotide sequence ID" value="NZ_QZEY01000021.1"/>
</dbReference>
<proteinExistence type="predicted"/>
<dbReference type="Proteomes" id="UP000265768">
    <property type="component" value="Unassembled WGS sequence"/>
</dbReference>
<evidence type="ECO:0000313" key="4">
    <source>
        <dbReference type="Proteomes" id="UP000265768"/>
    </source>
</evidence>
<evidence type="ECO:0000256" key="1">
    <source>
        <dbReference type="SAM" id="MobiDB-lite"/>
    </source>
</evidence>
<dbReference type="Gene3D" id="2.50.20.20">
    <property type="match status" value="1"/>
</dbReference>
<name>A0A3A4A6W9_9ACTN</name>